<gene>
    <name evidence="2" type="ORF">FSB_LOCUS10225</name>
</gene>
<reference evidence="2" key="1">
    <citation type="submission" date="2018-02" db="EMBL/GenBank/DDBJ databases">
        <authorList>
            <person name="Cohen D.B."/>
            <person name="Kent A.D."/>
        </authorList>
    </citation>
    <scope>NUCLEOTIDE SEQUENCE</scope>
</reference>
<organism evidence="2">
    <name type="scientific">Fagus sylvatica</name>
    <name type="common">Beechnut</name>
    <dbReference type="NCBI Taxonomy" id="28930"/>
    <lineage>
        <taxon>Eukaryota</taxon>
        <taxon>Viridiplantae</taxon>
        <taxon>Streptophyta</taxon>
        <taxon>Embryophyta</taxon>
        <taxon>Tracheophyta</taxon>
        <taxon>Spermatophyta</taxon>
        <taxon>Magnoliopsida</taxon>
        <taxon>eudicotyledons</taxon>
        <taxon>Gunneridae</taxon>
        <taxon>Pentapetalae</taxon>
        <taxon>rosids</taxon>
        <taxon>fabids</taxon>
        <taxon>Fagales</taxon>
        <taxon>Fagaceae</taxon>
        <taxon>Fagus</taxon>
    </lineage>
</organism>
<sequence length="103" mass="11509">MIGGGEEAPAAAGSSQRWSGNSHRFSANEPPEKKFRKASSKALRVQDSSEETMEDMNGDSFQKVKQRFKDRTMKVAQTKEMLSKQAVQTKEILSKQAVKFAKQ</sequence>
<name>A0A2N9F5B5_FAGSY</name>
<dbReference type="AlphaFoldDB" id="A0A2N9F5B5"/>
<dbReference type="EMBL" id="OIVN01000572">
    <property type="protein sequence ID" value="SPC82343.1"/>
    <property type="molecule type" value="Genomic_DNA"/>
</dbReference>
<protein>
    <submittedName>
        <fullName evidence="2">Uncharacterized protein</fullName>
    </submittedName>
</protein>
<evidence type="ECO:0000256" key="1">
    <source>
        <dbReference type="SAM" id="MobiDB-lite"/>
    </source>
</evidence>
<feature type="compositionally biased region" description="Acidic residues" evidence="1">
    <location>
        <begin position="48"/>
        <end position="57"/>
    </location>
</feature>
<evidence type="ECO:0000313" key="2">
    <source>
        <dbReference type="EMBL" id="SPC82343.1"/>
    </source>
</evidence>
<feature type="region of interest" description="Disordered" evidence="1">
    <location>
        <begin position="1"/>
        <end position="61"/>
    </location>
</feature>
<feature type="compositionally biased region" description="Polar residues" evidence="1">
    <location>
        <begin position="14"/>
        <end position="25"/>
    </location>
</feature>
<accession>A0A2N9F5B5</accession>
<proteinExistence type="predicted"/>